<accession>A0A0F3RUX3</accession>
<gene>
    <name evidence="1" type="ORF">VC81_00945</name>
</gene>
<dbReference type="RefSeq" id="WP_045806275.1">
    <property type="nucleotide sequence ID" value="NZ_JZCR01000003.1"/>
</dbReference>
<dbReference type="EMBL" id="JZCR01000003">
    <property type="protein sequence ID" value="KJW13781.1"/>
    <property type="molecule type" value="Genomic_DNA"/>
</dbReference>
<dbReference type="AlphaFoldDB" id="A0A0F3RUX3"/>
<dbReference type="OrthoDB" id="2307495at2"/>
<dbReference type="STRING" id="216463.VC81_00945"/>
<reference evidence="1 2" key="1">
    <citation type="submission" date="2015-03" db="EMBL/GenBank/DDBJ databases">
        <authorList>
            <person name="Zheng J."/>
            <person name="Ganezle M."/>
        </authorList>
    </citation>
    <scope>NUCLEOTIDE SEQUENCE [LARGE SCALE GENOMIC DNA]</scope>
    <source>
        <strain evidence="1 2">LP38</strain>
    </source>
</reference>
<evidence type="ECO:0000313" key="1">
    <source>
        <dbReference type="EMBL" id="KJW13781.1"/>
    </source>
</evidence>
<organism evidence="1 2">
    <name type="scientific">Levilactobacillus spicheri</name>
    <dbReference type="NCBI Taxonomy" id="216463"/>
    <lineage>
        <taxon>Bacteria</taxon>
        <taxon>Bacillati</taxon>
        <taxon>Bacillota</taxon>
        <taxon>Bacilli</taxon>
        <taxon>Lactobacillales</taxon>
        <taxon>Lactobacillaceae</taxon>
        <taxon>Levilactobacillus</taxon>
    </lineage>
</organism>
<dbReference type="PATRIC" id="fig|216463.3.peg.1972"/>
<evidence type="ECO:0000313" key="2">
    <source>
        <dbReference type="Proteomes" id="UP000033491"/>
    </source>
</evidence>
<protein>
    <submittedName>
        <fullName evidence="1">Uncharacterized protein</fullName>
    </submittedName>
</protein>
<dbReference type="Proteomes" id="UP000033491">
    <property type="component" value="Unassembled WGS sequence"/>
</dbReference>
<comment type="caution">
    <text evidence="1">The sequence shown here is derived from an EMBL/GenBank/DDBJ whole genome shotgun (WGS) entry which is preliminary data.</text>
</comment>
<sequence>MQGDYLDQRLIGRQFTLSTEDLTGGATFYGILYRLHAEEDLHVGDRVEVIRADQHGLTVRRVALKEE</sequence>
<name>A0A0F3RUX3_9LACO</name>
<proteinExistence type="predicted"/>